<dbReference type="EMBL" id="JBBXMP010000840">
    <property type="protein sequence ID" value="KAL0056890.1"/>
    <property type="molecule type" value="Genomic_DNA"/>
</dbReference>
<organism evidence="2 3">
    <name type="scientific">Marasmius tenuissimus</name>
    <dbReference type="NCBI Taxonomy" id="585030"/>
    <lineage>
        <taxon>Eukaryota</taxon>
        <taxon>Fungi</taxon>
        <taxon>Dikarya</taxon>
        <taxon>Basidiomycota</taxon>
        <taxon>Agaricomycotina</taxon>
        <taxon>Agaricomycetes</taxon>
        <taxon>Agaricomycetidae</taxon>
        <taxon>Agaricales</taxon>
        <taxon>Marasmiineae</taxon>
        <taxon>Marasmiaceae</taxon>
        <taxon>Marasmius</taxon>
    </lineage>
</organism>
<evidence type="ECO:0000313" key="3">
    <source>
        <dbReference type="Proteomes" id="UP001437256"/>
    </source>
</evidence>
<gene>
    <name evidence="2" type="ORF">AAF712_016494</name>
</gene>
<feature type="region of interest" description="Disordered" evidence="1">
    <location>
        <begin position="59"/>
        <end position="87"/>
    </location>
</feature>
<sequence>MMDCIDDNNLLKRVEHREMATEVDGPKLGDLKGRGDPRTVGDDYFLSMEEVNSWSLSKWDIGKGGKPRPDEDDEDDEEGSSPCEEKWKNMNDAHTTKAWGVFDVQGWFILLCQHSFLLKAADMHCCGEHFLAACKAEREVQGIPLNDDDGFLAIGYDLGCKTVKTIAQSPLQALVLHEKLQMLTGILHGHAHQRLCQLVYLLIYVLGAGNEHLEQAERYFSKSNLDNLETFANVSKLIYANYREALRTIATKPSVIRRMKERNITNVNTFSGWLAKEADYLRTAAKIPEEDTARMDYVKALKHLASCQERLAEARRVWKHHVGTAFATTQCKEERVAREEIEKEMKLMVDVQHYEEVLNIPASARWKKCSVEWKDTEKLINERELREAGGKLEGLIVARIFELQKMNVAGTGYKMGQHLSHTLKARSKAIKNALEHYNKATSALSRRQLKWKDIINCTFLSKFNILQESHGDIHGKPWAVPANRELSTAFFKLAHAEETLPRLHNEIKSLVTWMKEEDEYLRGMERYYKVQYPQLAYQIRLHRLQRARFFNLHCLRLRGITRLQGFNPRDLSFFQPGLGIKQQTCPDGVESQEREEETEEENDGKSEGENEDQEVHEAAETVMGVYSV</sequence>
<dbReference type="Pfam" id="PF18758">
    <property type="entry name" value="KDZ"/>
    <property type="match status" value="1"/>
</dbReference>
<comment type="caution">
    <text evidence="2">The sequence shown here is derived from an EMBL/GenBank/DDBJ whole genome shotgun (WGS) entry which is preliminary data.</text>
</comment>
<reference evidence="2 3" key="1">
    <citation type="submission" date="2024-05" db="EMBL/GenBank/DDBJ databases">
        <title>A draft genome resource for the thread blight pathogen Marasmius tenuissimus strain MS-2.</title>
        <authorList>
            <person name="Yulfo-Soto G.E."/>
            <person name="Baruah I.K."/>
            <person name="Amoako-Attah I."/>
            <person name="Bukari Y."/>
            <person name="Meinhardt L.W."/>
            <person name="Bailey B.A."/>
            <person name="Cohen S.P."/>
        </authorList>
    </citation>
    <scope>NUCLEOTIDE SEQUENCE [LARGE SCALE GENOMIC DNA]</scope>
    <source>
        <strain evidence="2 3">MS-2</strain>
    </source>
</reference>
<feature type="compositionally biased region" description="Basic and acidic residues" evidence="1">
    <location>
        <begin position="603"/>
        <end position="619"/>
    </location>
</feature>
<feature type="compositionally biased region" description="Acidic residues" evidence="1">
    <location>
        <begin position="70"/>
        <end position="79"/>
    </location>
</feature>
<proteinExistence type="predicted"/>
<feature type="compositionally biased region" description="Acidic residues" evidence="1">
    <location>
        <begin position="593"/>
        <end position="602"/>
    </location>
</feature>
<feature type="region of interest" description="Disordered" evidence="1">
    <location>
        <begin position="583"/>
        <end position="628"/>
    </location>
</feature>
<name>A0ABR2Z6D7_9AGAR</name>
<keyword evidence="3" id="KW-1185">Reference proteome</keyword>
<feature type="compositionally biased region" description="Basic and acidic residues" evidence="1">
    <location>
        <begin position="60"/>
        <end position="69"/>
    </location>
</feature>
<evidence type="ECO:0000256" key="1">
    <source>
        <dbReference type="SAM" id="MobiDB-lite"/>
    </source>
</evidence>
<evidence type="ECO:0000313" key="2">
    <source>
        <dbReference type="EMBL" id="KAL0056890.1"/>
    </source>
</evidence>
<protein>
    <submittedName>
        <fullName evidence="2">Uncharacterized protein</fullName>
    </submittedName>
</protein>
<dbReference type="InterPro" id="IPR040521">
    <property type="entry name" value="KDZ"/>
</dbReference>
<accession>A0ABR2Z6D7</accession>
<dbReference type="Proteomes" id="UP001437256">
    <property type="component" value="Unassembled WGS sequence"/>
</dbReference>